<feature type="region of interest" description="Disordered" evidence="1">
    <location>
        <begin position="249"/>
        <end position="432"/>
    </location>
</feature>
<feature type="region of interest" description="Disordered" evidence="1">
    <location>
        <begin position="1"/>
        <end position="36"/>
    </location>
</feature>
<reference evidence="2" key="1">
    <citation type="journal article" date="2021" name="IMA Fungus">
        <title>Genomic characterization of three marine fungi, including Emericellopsis atlantica sp. nov. with signatures of a generalist lifestyle and marine biomass degradation.</title>
        <authorList>
            <person name="Hagestad O.C."/>
            <person name="Hou L."/>
            <person name="Andersen J.H."/>
            <person name="Hansen E.H."/>
            <person name="Altermark B."/>
            <person name="Li C."/>
            <person name="Kuhnert E."/>
            <person name="Cox R.J."/>
            <person name="Crous P.W."/>
            <person name="Spatafora J.W."/>
            <person name="Lail K."/>
            <person name="Amirebrahimi M."/>
            <person name="Lipzen A."/>
            <person name="Pangilinan J."/>
            <person name="Andreopoulos W."/>
            <person name="Hayes R.D."/>
            <person name="Ng V."/>
            <person name="Grigoriev I.V."/>
            <person name="Jackson S.A."/>
            <person name="Sutton T.D.S."/>
            <person name="Dobson A.D.W."/>
            <person name="Rama T."/>
        </authorList>
    </citation>
    <scope>NUCLEOTIDE SEQUENCE</scope>
    <source>
        <strain evidence="2">TS7</strain>
    </source>
</reference>
<dbReference type="EMBL" id="MU251251">
    <property type="protein sequence ID" value="KAG9255417.1"/>
    <property type="molecule type" value="Genomic_DNA"/>
</dbReference>
<comment type="caution">
    <text evidence="2">The sequence shown here is derived from an EMBL/GenBank/DDBJ whole genome shotgun (WGS) entry which is preliminary data.</text>
</comment>
<gene>
    <name evidence="2" type="ORF">F5Z01DRAFT_52803</name>
</gene>
<evidence type="ECO:0000313" key="2">
    <source>
        <dbReference type="EMBL" id="KAG9255417.1"/>
    </source>
</evidence>
<dbReference type="Proteomes" id="UP000887229">
    <property type="component" value="Unassembled WGS sequence"/>
</dbReference>
<organism evidence="2 3">
    <name type="scientific">Emericellopsis atlantica</name>
    <dbReference type="NCBI Taxonomy" id="2614577"/>
    <lineage>
        <taxon>Eukaryota</taxon>
        <taxon>Fungi</taxon>
        <taxon>Dikarya</taxon>
        <taxon>Ascomycota</taxon>
        <taxon>Pezizomycotina</taxon>
        <taxon>Sordariomycetes</taxon>
        <taxon>Hypocreomycetidae</taxon>
        <taxon>Hypocreales</taxon>
        <taxon>Bionectriaceae</taxon>
        <taxon>Emericellopsis</taxon>
    </lineage>
</organism>
<feature type="compositionally biased region" description="Polar residues" evidence="1">
    <location>
        <begin position="251"/>
        <end position="273"/>
    </location>
</feature>
<feature type="compositionally biased region" description="Polar residues" evidence="1">
    <location>
        <begin position="375"/>
        <end position="395"/>
    </location>
</feature>
<dbReference type="RefSeq" id="XP_046119341.1">
    <property type="nucleotide sequence ID" value="XM_046260446.1"/>
</dbReference>
<feature type="region of interest" description="Disordered" evidence="1">
    <location>
        <begin position="127"/>
        <end position="161"/>
    </location>
</feature>
<keyword evidence="3" id="KW-1185">Reference proteome</keyword>
<accession>A0A9P8CQL2</accession>
<dbReference type="GeneID" id="70291349"/>
<evidence type="ECO:0000256" key="1">
    <source>
        <dbReference type="SAM" id="MobiDB-lite"/>
    </source>
</evidence>
<feature type="compositionally biased region" description="Basic and acidic residues" evidence="1">
    <location>
        <begin position="482"/>
        <end position="495"/>
    </location>
</feature>
<feature type="compositionally biased region" description="Basic residues" evidence="1">
    <location>
        <begin position="281"/>
        <end position="294"/>
    </location>
</feature>
<sequence length="503" mass="53772">MEPSAASVPSSRRLSPARKSNASHHQRSISDNASLQGQVVTNRQGAFPFSFIRSFQTNPSSTTLVHSVAEGKAIPVDNSTAENRTSALRELNNNYPSRHRYERSTGARSTTYSEPVIVRSYYAPQNNKPISTSRRGVVVHGGPGTVSQSGESATARGRSMPFASSVTTARNGMLSKLARGAGGKGNGPSPADETKLPPIEAFTFKGFMANMDTQEAGSDINADLDRIAEICAKSRYSLSNQYEVHYHPHGSGSTFVGSPNGNDGQGPTLQVITSDDDRSSRRSRKRRNGARRSSRAMGTLETIMSSSRSSDEDKSKKNKSAAELAREVRGRAIERGSGRASPVSARSTTTDDDQSPMAPKTPQGRRSASLALIDSSINVQSNVDTTSPRNSSSALLSEPAHPKASTSQLEIRTVPEREQNKENIPPPPANTVSQVYRNSAKRAPLPAEQPGTPQGFISALTGWMPWRAGETAAPKAAGRAEGSLRELLRSTDTKGKGVQRGAS</sequence>
<dbReference type="AlphaFoldDB" id="A0A9P8CQL2"/>
<proteinExistence type="predicted"/>
<name>A0A9P8CQL2_9HYPO</name>
<feature type="compositionally biased region" description="Basic and acidic residues" evidence="1">
    <location>
        <begin position="324"/>
        <end position="337"/>
    </location>
</feature>
<feature type="region of interest" description="Disordered" evidence="1">
    <location>
        <begin position="470"/>
        <end position="503"/>
    </location>
</feature>
<evidence type="ECO:0000313" key="3">
    <source>
        <dbReference type="Proteomes" id="UP000887229"/>
    </source>
</evidence>
<dbReference type="OrthoDB" id="5339332at2759"/>
<protein>
    <submittedName>
        <fullName evidence="2">Uncharacterized protein</fullName>
    </submittedName>
</protein>